<dbReference type="Proteomes" id="UP000694700">
    <property type="component" value="Unplaced"/>
</dbReference>
<dbReference type="Ensembl" id="ENSCCRT00015025896.1">
    <property type="protein sequence ID" value="ENSCCRP00015024991.1"/>
    <property type="gene ID" value="ENSCCRG00015010601.1"/>
</dbReference>
<evidence type="ECO:0000313" key="2">
    <source>
        <dbReference type="Proteomes" id="UP000694700"/>
    </source>
</evidence>
<organism evidence="1 2">
    <name type="scientific">Cyprinus carpio</name>
    <name type="common">Common carp</name>
    <dbReference type="NCBI Taxonomy" id="7962"/>
    <lineage>
        <taxon>Eukaryota</taxon>
        <taxon>Metazoa</taxon>
        <taxon>Chordata</taxon>
        <taxon>Craniata</taxon>
        <taxon>Vertebrata</taxon>
        <taxon>Euteleostomi</taxon>
        <taxon>Actinopterygii</taxon>
        <taxon>Neopterygii</taxon>
        <taxon>Teleostei</taxon>
        <taxon>Ostariophysi</taxon>
        <taxon>Cypriniformes</taxon>
        <taxon>Cyprinidae</taxon>
        <taxon>Cyprininae</taxon>
        <taxon>Cyprinus</taxon>
    </lineage>
</organism>
<dbReference type="Gene3D" id="2.60.40.420">
    <property type="entry name" value="Cupredoxins - blue copper proteins"/>
    <property type="match status" value="1"/>
</dbReference>
<proteinExistence type="predicted"/>
<dbReference type="AlphaFoldDB" id="A0A8C1TMC7"/>
<reference evidence="1" key="1">
    <citation type="submission" date="2025-08" db="UniProtKB">
        <authorList>
            <consortium name="Ensembl"/>
        </authorList>
    </citation>
    <scope>IDENTIFICATION</scope>
</reference>
<sequence>GVVYFPDRPAVCVKSSRLDRWKKKAVYLQYTDATYRQEIEKPKWMVFLGPLISAQEDNVVIYSIHAHGDINIKVVDILCCSDDVTWRLQDSLRWDVKPQIIITTDDV</sequence>
<name>A0A8C1TMC7_CYPCA</name>
<accession>A0A8C1TMC7</accession>
<dbReference type="InterPro" id="IPR008972">
    <property type="entry name" value="Cupredoxin"/>
</dbReference>
<protein>
    <submittedName>
        <fullName evidence="1">Uncharacterized protein</fullName>
    </submittedName>
</protein>
<evidence type="ECO:0000313" key="1">
    <source>
        <dbReference type="Ensembl" id="ENSCCRP00015024991.1"/>
    </source>
</evidence>
<dbReference type="SUPFAM" id="SSF49503">
    <property type="entry name" value="Cupredoxins"/>
    <property type="match status" value="1"/>
</dbReference>